<dbReference type="Proteomes" id="UP001630127">
    <property type="component" value="Unassembled WGS sequence"/>
</dbReference>
<comment type="caution">
    <text evidence="1">The sequence shown here is derived from an EMBL/GenBank/DDBJ whole genome shotgun (WGS) entry which is preliminary data.</text>
</comment>
<evidence type="ECO:0000313" key="1">
    <source>
        <dbReference type="EMBL" id="KAL3537573.1"/>
    </source>
</evidence>
<evidence type="ECO:0000313" key="2">
    <source>
        <dbReference type="Proteomes" id="UP001630127"/>
    </source>
</evidence>
<protein>
    <submittedName>
        <fullName evidence="1">Uncharacterized protein</fullName>
    </submittedName>
</protein>
<proteinExistence type="predicted"/>
<sequence length="153" mass="17613">MLAKQAWRLHFNSDSTLFRILKEKYVPNDNLLIAQLGYWPFFTWKGIMEGKKVLHLVSINILVDQWLPKPRSFKVCSPVRCLPPTTKVSALINYSSSTWNMDLIRDNFWEEEANMIQGLPLSTNSLTIIGYGITIRMVGSSSEVPIIRLWAQI</sequence>
<reference evidence="1 2" key="1">
    <citation type="submission" date="2024-11" db="EMBL/GenBank/DDBJ databases">
        <title>A near-complete genome assembly of Cinchona calisaya.</title>
        <authorList>
            <person name="Lian D.C."/>
            <person name="Zhao X.W."/>
            <person name="Wei L."/>
        </authorList>
    </citation>
    <scope>NUCLEOTIDE SEQUENCE [LARGE SCALE GENOMIC DNA]</scope>
    <source>
        <tissue evidence="1">Nenye</tissue>
    </source>
</reference>
<dbReference type="EMBL" id="JBJUIK010000001">
    <property type="protein sequence ID" value="KAL3537573.1"/>
    <property type="molecule type" value="Genomic_DNA"/>
</dbReference>
<accession>A0ABD3B2S2</accession>
<keyword evidence="2" id="KW-1185">Reference proteome</keyword>
<dbReference type="AlphaFoldDB" id="A0ABD3B2S2"/>
<organism evidence="1 2">
    <name type="scientific">Cinchona calisaya</name>
    <dbReference type="NCBI Taxonomy" id="153742"/>
    <lineage>
        <taxon>Eukaryota</taxon>
        <taxon>Viridiplantae</taxon>
        <taxon>Streptophyta</taxon>
        <taxon>Embryophyta</taxon>
        <taxon>Tracheophyta</taxon>
        <taxon>Spermatophyta</taxon>
        <taxon>Magnoliopsida</taxon>
        <taxon>eudicotyledons</taxon>
        <taxon>Gunneridae</taxon>
        <taxon>Pentapetalae</taxon>
        <taxon>asterids</taxon>
        <taxon>lamiids</taxon>
        <taxon>Gentianales</taxon>
        <taxon>Rubiaceae</taxon>
        <taxon>Cinchonoideae</taxon>
        <taxon>Cinchoneae</taxon>
        <taxon>Cinchona</taxon>
    </lineage>
</organism>
<gene>
    <name evidence="1" type="ORF">ACH5RR_000939</name>
</gene>
<name>A0ABD3B2S2_9GENT</name>